<keyword evidence="1" id="KW-0813">Transport</keyword>
<gene>
    <name evidence="4" type="ORF">GAK31_02860</name>
</gene>
<dbReference type="Proteomes" id="UP000487117">
    <property type="component" value="Unassembled WGS sequence"/>
</dbReference>
<evidence type="ECO:0000256" key="1">
    <source>
        <dbReference type="PROSITE-ProRule" id="PRU01360"/>
    </source>
</evidence>
<reference evidence="5" key="1">
    <citation type="journal article" date="2020" name="MBio">
        <title>Horizontal gene transfer to a defensive symbiont with a reduced genome amongst a multipartite beetle microbiome.</title>
        <authorList>
            <person name="Waterworth S.C."/>
            <person name="Florez L.V."/>
            <person name="Rees E.R."/>
            <person name="Hertweck C."/>
            <person name="Kaltenpoth M."/>
            <person name="Kwan J.C."/>
        </authorList>
    </citation>
    <scope>NUCLEOTIDE SEQUENCE [LARGE SCALE GENOMIC DNA]</scope>
</reference>
<dbReference type="Pfam" id="PF07715">
    <property type="entry name" value="Plug"/>
    <property type="match status" value="1"/>
</dbReference>
<comment type="caution">
    <text evidence="4">The sequence shown here is derived from an EMBL/GenBank/DDBJ whole genome shotgun (WGS) entry which is preliminary data.</text>
</comment>
<evidence type="ECO:0000259" key="3">
    <source>
        <dbReference type="Pfam" id="PF07715"/>
    </source>
</evidence>
<comment type="similarity">
    <text evidence="1">Belongs to the TonB-dependent receptor family.</text>
</comment>
<evidence type="ECO:0000313" key="5">
    <source>
        <dbReference type="Proteomes" id="UP000487117"/>
    </source>
</evidence>
<name>A0A7V8JKS4_STEMA</name>
<evidence type="ECO:0000256" key="2">
    <source>
        <dbReference type="SAM" id="SignalP"/>
    </source>
</evidence>
<dbReference type="PROSITE" id="PS52016">
    <property type="entry name" value="TONB_DEPENDENT_REC_3"/>
    <property type="match status" value="1"/>
</dbReference>
<dbReference type="InterPro" id="IPR012910">
    <property type="entry name" value="Plug_dom"/>
</dbReference>
<dbReference type="Gene3D" id="2.170.130.10">
    <property type="entry name" value="TonB-dependent receptor, plug domain"/>
    <property type="match status" value="1"/>
</dbReference>
<dbReference type="EMBL" id="WNDS01000004">
    <property type="protein sequence ID" value="KAF1013843.1"/>
    <property type="molecule type" value="Genomic_DNA"/>
</dbReference>
<keyword evidence="1" id="KW-0998">Cell outer membrane</keyword>
<keyword evidence="2" id="KW-0732">Signal</keyword>
<feature type="chain" id="PRO_5031028437" description="TonB-dependent receptor plug domain-containing protein" evidence="2">
    <location>
        <begin position="26"/>
        <end position="264"/>
    </location>
</feature>
<proteinExistence type="inferred from homology"/>
<keyword evidence="1" id="KW-0472">Membrane</keyword>
<protein>
    <recommendedName>
        <fullName evidence="3">TonB-dependent receptor plug domain-containing protein</fullName>
    </recommendedName>
</protein>
<keyword evidence="1" id="KW-1134">Transmembrane beta strand</keyword>
<feature type="signal peptide" evidence="2">
    <location>
        <begin position="1"/>
        <end position="25"/>
    </location>
</feature>
<dbReference type="GO" id="GO:0009279">
    <property type="term" value="C:cell outer membrane"/>
    <property type="evidence" value="ECO:0007669"/>
    <property type="project" value="UniProtKB-SubCell"/>
</dbReference>
<dbReference type="SUPFAM" id="SSF56935">
    <property type="entry name" value="Porins"/>
    <property type="match status" value="1"/>
</dbReference>
<comment type="subcellular location">
    <subcellularLocation>
        <location evidence="1">Cell outer membrane</location>
        <topology evidence="1">Multi-pass membrane protein</topology>
    </subcellularLocation>
</comment>
<sequence>MKPSLLATGITFALALASLPAQALAADAAAGPVKDLDAVTVTAQLDQARNALSPDIGSSQYQITAEDIRNQPLGASTPLSQVLLQAPGVVQDSYGGVHVRGDHANLQYRINGVLLPESISGFGQTLDARTIKSIRLMDGALPAQFGERTAAVVDITTRSGTELGNGGSAGITAGSFGKVNPNASWWGNQGRWSWFLTGNYDQNDVGLENPTIARKPLHDDTHQGKAFADLTYLVNENTRLSVFAGFANNRFQIPVNPGQTPQFG</sequence>
<dbReference type="InterPro" id="IPR039426">
    <property type="entry name" value="TonB-dep_rcpt-like"/>
</dbReference>
<accession>A0A7V8JKS4</accession>
<evidence type="ECO:0000313" key="4">
    <source>
        <dbReference type="EMBL" id="KAF1013843.1"/>
    </source>
</evidence>
<feature type="domain" description="TonB-dependent receptor plug" evidence="3">
    <location>
        <begin position="56"/>
        <end position="151"/>
    </location>
</feature>
<keyword evidence="1" id="KW-0812">Transmembrane</keyword>
<dbReference type="InterPro" id="IPR037066">
    <property type="entry name" value="Plug_dom_sf"/>
</dbReference>
<organism evidence="4 5">
    <name type="scientific">Stenotrophomonas maltophilia</name>
    <name type="common">Pseudomonas maltophilia</name>
    <name type="synonym">Xanthomonas maltophilia</name>
    <dbReference type="NCBI Taxonomy" id="40324"/>
    <lineage>
        <taxon>Bacteria</taxon>
        <taxon>Pseudomonadati</taxon>
        <taxon>Pseudomonadota</taxon>
        <taxon>Gammaproteobacteria</taxon>
        <taxon>Lysobacterales</taxon>
        <taxon>Lysobacteraceae</taxon>
        <taxon>Stenotrophomonas</taxon>
        <taxon>Stenotrophomonas maltophilia group</taxon>
    </lineage>
</organism>
<dbReference type="AlphaFoldDB" id="A0A7V8JKS4"/>